<dbReference type="PANTHER" id="PTHR13693">
    <property type="entry name" value="CLASS II AMINOTRANSFERASE/8-AMINO-7-OXONONANOATE SYNTHASE"/>
    <property type="match status" value="1"/>
</dbReference>
<dbReference type="EC" id="2.3.1.47" evidence="2"/>
<keyword evidence="4 8" id="KW-0663">Pyridoxal phosphate</keyword>
<evidence type="ECO:0000256" key="8">
    <source>
        <dbReference type="RuleBase" id="RU003693"/>
    </source>
</evidence>
<dbReference type="InterPro" id="IPR015421">
    <property type="entry name" value="PyrdxlP-dep_Trfase_major"/>
</dbReference>
<evidence type="ECO:0000256" key="2">
    <source>
        <dbReference type="ARBA" id="ARBA00013187"/>
    </source>
</evidence>
<comment type="catalytic activity">
    <reaction evidence="7">
        <text>6-carboxyhexanoyl-[ACP] + L-alanine + H(+) = (8S)-8-amino-7-oxononanoate + holo-[ACP] + CO2</text>
        <dbReference type="Rhea" id="RHEA:42288"/>
        <dbReference type="Rhea" id="RHEA-COMP:9685"/>
        <dbReference type="Rhea" id="RHEA-COMP:9955"/>
        <dbReference type="ChEBI" id="CHEBI:15378"/>
        <dbReference type="ChEBI" id="CHEBI:16526"/>
        <dbReference type="ChEBI" id="CHEBI:57972"/>
        <dbReference type="ChEBI" id="CHEBI:64479"/>
        <dbReference type="ChEBI" id="CHEBI:78846"/>
        <dbReference type="ChEBI" id="CHEBI:149468"/>
        <dbReference type="EC" id="2.3.1.47"/>
    </reaction>
</comment>
<name>A0A1X0A2Q1_MYCAN</name>
<feature type="domain" description="Aminotransferase class I/classII large" evidence="9">
    <location>
        <begin position="45"/>
        <end position="392"/>
    </location>
</feature>
<sequence>MDLFDKFLNSEAPLAQISHAVHGVGTYPKLTGDIGNRMMWRDREHIVWSNNNYLGLANLPEVRAAEEEFTRQYGLSAPMGSRMMTAETDAHEQLESELADHTKKPAAFVLNYGYQGMVSLIDALTSPSDWVVSDAENHACIIDGIRLHKSGGGQTRTFAHNDIDQLEARLAEIDRVRTADTAVLVVTEGVFGMSGDQGRIREIVELKKKYDFRLLVDDAHGYGAMGPSGSGTGHGQRVQDGIDIYYSTLAKSVGSIGSFVASAADIIWKLRYTMRSQIFSRGLPWPIVAGVRVRVQLLRTRDDLRKQAHAVASELQGSLTYNGFDIGKTNSLVTPVYLPLNPLAALTFLARLREEHGIFCSAVTYPVVPPGIVQLRLIPTACHEIADVEPTVNGIASVYKELTGHSPER</sequence>
<evidence type="ECO:0000256" key="4">
    <source>
        <dbReference type="ARBA" id="ARBA00022898"/>
    </source>
</evidence>
<evidence type="ECO:0000256" key="6">
    <source>
        <dbReference type="ARBA" id="ARBA00033381"/>
    </source>
</evidence>
<dbReference type="Proteomes" id="UP000192284">
    <property type="component" value="Unassembled WGS sequence"/>
</dbReference>
<evidence type="ECO:0000256" key="3">
    <source>
        <dbReference type="ARBA" id="ARBA00022679"/>
    </source>
</evidence>
<gene>
    <name evidence="10" type="ORF">BST12_06055</name>
</gene>
<dbReference type="InterPro" id="IPR001917">
    <property type="entry name" value="Aminotrans_II_pyridoxalP_BS"/>
</dbReference>
<dbReference type="GO" id="GO:0008710">
    <property type="term" value="F:8-amino-7-oxononanoate synthase activity"/>
    <property type="evidence" value="ECO:0007669"/>
    <property type="project" value="UniProtKB-EC"/>
</dbReference>
<dbReference type="GO" id="GO:0030170">
    <property type="term" value="F:pyridoxal phosphate binding"/>
    <property type="evidence" value="ECO:0007669"/>
    <property type="project" value="InterPro"/>
</dbReference>
<dbReference type="RefSeq" id="WP_083112096.1">
    <property type="nucleotide sequence ID" value="NZ_JACKTS010000031.1"/>
</dbReference>
<dbReference type="Pfam" id="PF00155">
    <property type="entry name" value="Aminotran_1_2"/>
    <property type="match status" value="1"/>
</dbReference>
<dbReference type="EMBL" id="MVHE01000005">
    <property type="protein sequence ID" value="ORA24329.1"/>
    <property type="molecule type" value="Genomic_DNA"/>
</dbReference>
<accession>A0A1X0A2Q1</accession>
<organism evidence="10 11">
    <name type="scientific">Mycobacterium angelicum</name>
    <dbReference type="NCBI Taxonomy" id="470074"/>
    <lineage>
        <taxon>Bacteria</taxon>
        <taxon>Bacillati</taxon>
        <taxon>Actinomycetota</taxon>
        <taxon>Actinomycetes</taxon>
        <taxon>Mycobacteriales</taxon>
        <taxon>Mycobacteriaceae</taxon>
        <taxon>Mycobacterium</taxon>
    </lineage>
</organism>
<dbReference type="InterPro" id="IPR015422">
    <property type="entry name" value="PyrdxlP-dep_Trfase_small"/>
</dbReference>
<comment type="similarity">
    <text evidence="8">Belongs to the class-II pyridoxal-phosphate-dependent aminotransferase family.</text>
</comment>
<dbReference type="Gene3D" id="3.40.640.10">
    <property type="entry name" value="Type I PLP-dependent aspartate aminotransferase-like (Major domain)"/>
    <property type="match status" value="1"/>
</dbReference>
<dbReference type="OrthoDB" id="9807157at2"/>
<evidence type="ECO:0000256" key="5">
    <source>
        <dbReference type="ARBA" id="ARBA00032610"/>
    </source>
</evidence>
<evidence type="ECO:0000313" key="10">
    <source>
        <dbReference type="EMBL" id="ORA24329.1"/>
    </source>
</evidence>
<keyword evidence="3" id="KW-0808">Transferase</keyword>
<comment type="caution">
    <text evidence="10">The sequence shown here is derived from an EMBL/GenBank/DDBJ whole genome shotgun (WGS) entry which is preliminary data.</text>
</comment>
<dbReference type="PANTHER" id="PTHR13693:SF3">
    <property type="entry name" value="LD36009P"/>
    <property type="match status" value="1"/>
</dbReference>
<reference evidence="10 11" key="1">
    <citation type="submission" date="2017-02" db="EMBL/GenBank/DDBJ databases">
        <title>The new phylogeny of genus Mycobacterium.</title>
        <authorList>
            <person name="Tortoli E."/>
            <person name="Trovato A."/>
            <person name="Cirillo D.M."/>
        </authorList>
    </citation>
    <scope>NUCLEOTIDE SEQUENCE [LARGE SCALE GENOMIC DNA]</scope>
    <source>
        <strain evidence="10 11">DSM 45057</strain>
    </source>
</reference>
<dbReference type="InterPro" id="IPR050087">
    <property type="entry name" value="AON_synthase_class-II"/>
</dbReference>
<dbReference type="PROSITE" id="PS00599">
    <property type="entry name" value="AA_TRANSFER_CLASS_2"/>
    <property type="match status" value="1"/>
</dbReference>
<evidence type="ECO:0000256" key="1">
    <source>
        <dbReference type="ARBA" id="ARBA00001933"/>
    </source>
</evidence>
<evidence type="ECO:0000313" key="11">
    <source>
        <dbReference type="Proteomes" id="UP000192284"/>
    </source>
</evidence>
<evidence type="ECO:0000256" key="7">
    <source>
        <dbReference type="ARBA" id="ARBA00047715"/>
    </source>
</evidence>
<dbReference type="Gene3D" id="3.90.1150.10">
    <property type="entry name" value="Aspartate Aminotransferase, domain 1"/>
    <property type="match status" value="1"/>
</dbReference>
<proteinExistence type="inferred from homology"/>
<comment type="cofactor">
    <cofactor evidence="1 8">
        <name>pyridoxal 5'-phosphate</name>
        <dbReference type="ChEBI" id="CHEBI:597326"/>
    </cofactor>
</comment>
<dbReference type="InterPro" id="IPR004839">
    <property type="entry name" value="Aminotransferase_I/II_large"/>
</dbReference>
<dbReference type="AlphaFoldDB" id="A0A1X0A2Q1"/>
<dbReference type="InterPro" id="IPR015424">
    <property type="entry name" value="PyrdxlP-dep_Trfase"/>
</dbReference>
<keyword evidence="11" id="KW-1185">Reference proteome</keyword>
<evidence type="ECO:0000259" key="9">
    <source>
        <dbReference type="Pfam" id="PF00155"/>
    </source>
</evidence>
<dbReference type="SUPFAM" id="SSF53383">
    <property type="entry name" value="PLP-dependent transferases"/>
    <property type="match status" value="1"/>
</dbReference>
<protein>
    <recommendedName>
        <fullName evidence="2">8-amino-7-oxononanoate synthase</fullName>
        <ecNumber evidence="2">2.3.1.47</ecNumber>
    </recommendedName>
    <alternativeName>
        <fullName evidence="5">7-keto-8-amino-pelargonic acid synthase</fullName>
    </alternativeName>
    <alternativeName>
        <fullName evidence="6">8-amino-7-ketopelargonate synthase</fullName>
    </alternativeName>
</protein>